<dbReference type="EMBL" id="GFDL01010682">
    <property type="protein sequence ID" value="JAV24363.1"/>
    <property type="molecule type" value="Transcribed_RNA"/>
</dbReference>
<reference evidence="2" key="1">
    <citation type="submission" date="2017-01" db="EMBL/GenBank/DDBJ databases">
        <title>A deep insight into the sialotranscriptome of adult male and female Cluex tarsalis mosquitoes.</title>
        <authorList>
            <person name="Ribeiro J.M."/>
            <person name="Moreira F."/>
            <person name="Bernard K.A."/>
            <person name="Calvo E."/>
        </authorList>
    </citation>
    <scope>NUCLEOTIDE SEQUENCE</scope>
    <source>
        <strain evidence="2">Kern County</strain>
        <tissue evidence="2">Salivary glands</tissue>
    </source>
</reference>
<accession>A0A1Q3FA36</accession>
<proteinExistence type="predicted"/>
<dbReference type="AlphaFoldDB" id="A0A1Q3FA36"/>
<evidence type="ECO:0000313" key="2">
    <source>
        <dbReference type="EMBL" id="JAV24363.1"/>
    </source>
</evidence>
<sequence length="333" mass="37437">MSCRDEFEELLFYVVELKDKLNAKLDEQCAKINQQATIVNQQGQIIDELCWQLRELSEKTRELRTENRALRERVDAFGSGHCQCQEGEGGTYQNHVVERYNELVEGGGGRGGRKSSKVKPVQGHEPKVVEYAQVDKVTPRRWPFGGGQKTSEIPEPELRATTSGNTTWYLDVESIYEPIQLSAQPSTAAKLEQISAEVATTVVPKPAPRRLYTTQAMENLAEYFGEIGSRSTVTLDESVADAVLLRRSVEVEGRGGRFGELEQREERKESDSGKVVACSRLENLDKICLPSEEYLKEDNLVRFTINSRPATTAPTATDKSSVDHRRHAIRSYI</sequence>
<keyword evidence="1" id="KW-0175">Coiled coil</keyword>
<evidence type="ECO:0000256" key="1">
    <source>
        <dbReference type="SAM" id="Coils"/>
    </source>
</evidence>
<feature type="coiled-coil region" evidence="1">
    <location>
        <begin position="46"/>
        <end position="73"/>
    </location>
</feature>
<protein>
    <submittedName>
        <fullName evidence="2">Uncharacterized protein</fullName>
    </submittedName>
</protein>
<organism evidence="2">
    <name type="scientific">Culex tarsalis</name>
    <name type="common">Encephalitis mosquito</name>
    <dbReference type="NCBI Taxonomy" id="7177"/>
    <lineage>
        <taxon>Eukaryota</taxon>
        <taxon>Metazoa</taxon>
        <taxon>Ecdysozoa</taxon>
        <taxon>Arthropoda</taxon>
        <taxon>Hexapoda</taxon>
        <taxon>Insecta</taxon>
        <taxon>Pterygota</taxon>
        <taxon>Neoptera</taxon>
        <taxon>Endopterygota</taxon>
        <taxon>Diptera</taxon>
        <taxon>Nematocera</taxon>
        <taxon>Culicoidea</taxon>
        <taxon>Culicidae</taxon>
        <taxon>Culicinae</taxon>
        <taxon>Culicini</taxon>
        <taxon>Culex</taxon>
        <taxon>Culex</taxon>
    </lineage>
</organism>
<name>A0A1Q3FA36_CULTA</name>